<reference evidence="2" key="1">
    <citation type="journal article" date="2005" name="Nature">
        <title>The map-based sequence of the rice genome.</title>
        <authorList>
            <consortium name="International rice genome sequencing project (IRGSP)"/>
            <person name="Matsumoto T."/>
            <person name="Wu J."/>
            <person name="Kanamori H."/>
            <person name="Katayose Y."/>
            <person name="Fujisawa M."/>
            <person name="Namiki N."/>
            <person name="Mizuno H."/>
            <person name="Yamamoto K."/>
            <person name="Antonio B.A."/>
            <person name="Baba T."/>
            <person name="Sakata K."/>
            <person name="Nagamura Y."/>
            <person name="Aoki H."/>
            <person name="Arikawa K."/>
            <person name="Arita K."/>
            <person name="Bito T."/>
            <person name="Chiden Y."/>
            <person name="Fujitsuka N."/>
            <person name="Fukunaka R."/>
            <person name="Hamada M."/>
            <person name="Harada C."/>
            <person name="Hayashi A."/>
            <person name="Hijishita S."/>
            <person name="Honda M."/>
            <person name="Hosokawa S."/>
            <person name="Ichikawa Y."/>
            <person name="Idonuma A."/>
            <person name="Iijima M."/>
            <person name="Ikeda M."/>
            <person name="Ikeno M."/>
            <person name="Ito K."/>
            <person name="Ito S."/>
            <person name="Ito T."/>
            <person name="Ito Y."/>
            <person name="Ito Y."/>
            <person name="Iwabuchi A."/>
            <person name="Kamiya K."/>
            <person name="Karasawa W."/>
            <person name="Kurita K."/>
            <person name="Katagiri S."/>
            <person name="Kikuta A."/>
            <person name="Kobayashi H."/>
            <person name="Kobayashi N."/>
            <person name="Machita K."/>
            <person name="Maehara T."/>
            <person name="Masukawa M."/>
            <person name="Mizubayashi T."/>
            <person name="Mukai Y."/>
            <person name="Nagasaki H."/>
            <person name="Nagata Y."/>
            <person name="Naito S."/>
            <person name="Nakashima M."/>
            <person name="Nakama Y."/>
            <person name="Nakamichi Y."/>
            <person name="Nakamura M."/>
            <person name="Meguro A."/>
            <person name="Negishi M."/>
            <person name="Ohta I."/>
            <person name="Ohta T."/>
            <person name="Okamoto M."/>
            <person name="Ono N."/>
            <person name="Saji S."/>
            <person name="Sakaguchi M."/>
            <person name="Sakai K."/>
            <person name="Shibata M."/>
            <person name="Shimokawa T."/>
            <person name="Song J."/>
            <person name="Takazaki Y."/>
            <person name="Terasawa K."/>
            <person name="Tsugane M."/>
            <person name="Tsuji K."/>
            <person name="Ueda S."/>
            <person name="Waki K."/>
            <person name="Yamagata H."/>
            <person name="Yamamoto M."/>
            <person name="Yamamoto S."/>
            <person name="Yamane H."/>
            <person name="Yoshiki S."/>
            <person name="Yoshihara R."/>
            <person name="Yukawa K."/>
            <person name="Zhong H."/>
            <person name="Yano M."/>
            <person name="Yuan Q."/>
            <person name="Ouyang S."/>
            <person name="Liu J."/>
            <person name="Jones K.M."/>
            <person name="Gansberger K."/>
            <person name="Moffat K."/>
            <person name="Hill J."/>
            <person name="Bera J."/>
            <person name="Fadrosh D."/>
            <person name="Jin S."/>
            <person name="Johri S."/>
            <person name="Kim M."/>
            <person name="Overton L."/>
            <person name="Reardon M."/>
            <person name="Tsitrin T."/>
            <person name="Vuong H."/>
            <person name="Weaver B."/>
            <person name="Ciecko A."/>
            <person name="Tallon L."/>
            <person name="Jackson J."/>
            <person name="Pai G."/>
            <person name="Aken S.V."/>
            <person name="Utterback T."/>
            <person name="Reidmuller S."/>
            <person name="Feldblyum T."/>
            <person name="Hsiao J."/>
            <person name="Zismann V."/>
            <person name="Iobst S."/>
            <person name="de Vazeille A.R."/>
            <person name="Buell C.R."/>
            <person name="Ying K."/>
            <person name="Li Y."/>
            <person name="Lu T."/>
            <person name="Huang Y."/>
            <person name="Zhao Q."/>
            <person name="Feng Q."/>
            <person name="Zhang L."/>
            <person name="Zhu J."/>
            <person name="Weng Q."/>
            <person name="Mu J."/>
            <person name="Lu Y."/>
            <person name="Fan D."/>
            <person name="Liu Y."/>
            <person name="Guan J."/>
            <person name="Zhang Y."/>
            <person name="Yu S."/>
            <person name="Liu X."/>
            <person name="Zhang Y."/>
            <person name="Hong G."/>
            <person name="Han B."/>
            <person name="Choisne N."/>
            <person name="Demange N."/>
            <person name="Orjeda G."/>
            <person name="Samain S."/>
            <person name="Cattolico L."/>
            <person name="Pelletier E."/>
            <person name="Couloux A."/>
            <person name="Segurens B."/>
            <person name="Wincker P."/>
            <person name="D'Hont A."/>
            <person name="Scarpelli C."/>
            <person name="Weissenbach J."/>
            <person name="Salanoubat M."/>
            <person name="Quetier F."/>
            <person name="Yu Y."/>
            <person name="Kim H.R."/>
            <person name="Rambo T."/>
            <person name="Currie J."/>
            <person name="Collura K."/>
            <person name="Luo M."/>
            <person name="Yang T."/>
            <person name="Ammiraju J.S.S."/>
            <person name="Engler F."/>
            <person name="Soderlund C."/>
            <person name="Wing R.A."/>
            <person name="Palmer L.E."/>
            <person name="de la Bastide M."/>
            <person name="Spiegel L."/>
            <person name="Nascimento L."/>
            <person name="Zutavern T."/>
            <person name="O'Shaughnessy A."/>
            <person name="Dike S."/>
            <person name="Dedhia N."/>
            <person name="Preston R."/>
            <person name="Balija V."/>
            <person name="McCombie W.R."/>
            <person name="Chow T."/>
            <person name="Chen H."/>
            <person name="Chung M."/>
            <person name="Chen C."/>
            <person name="Shaw J."/>
            <person name="Wu H."/>
            <person name="Hsiao K."/>
            <person name="Chao Y."/>
            <person name="Chu M."/>
            <person name="Cheng C."/>
            <person name="Hour A."/>
            <person name="Lee P."/>
            <person name="Lin S."/>
            <person name="Lin Y."/>
            <person name="Liou J."/>
            <person name="Liu S."/>
            <person name="Hsing Y."/>
            <person name="Raghuvanshi S."/>
            <person name="Mohanty A."/>
            <person name="Bharti A.K."/>
            <person name="Gaur A."/>
            <person name="Gupta V."/>
            <person name="Kumar D."/>
            <person name="Ravi V."/>
            <person name="Vij S."/>
            <person name="Kapur A."/>
            <person name="Khurana P."/>
            <person name="Khurana P."/>
            <person name="Khurana J.P."/>
            <person name="Tyagi A.K."/>
            <person name="Gaikwad K."/>
            <person name="Singh A."/>
            <person name="Dalal V."/>
            <person name="Srivastava S."/>
            <person name="Dixit A."/>
            <person name="Pal A.K."/>
            <person name="Ghazi I.A."/>
            <person name="Yadav M."/>
            <person name="Pandit A."/>
            <person name="Bhargava A."/>
            <person name="Sureshbabu K."/>
            <person name="Batra K."/>
            <person name="Sharma T.R."/>
            <person name="Mohapatra T."/>
            <person name="Singh N.K."/>
            <person name="Messing J."/>
            <person name="Nelson A.B."/>
            <person name="Fuks G."/>
            <person name="Kavchok S."/>
            <person name="Keizer G."/>
            <person name="Linton E."/>
            <person name="Llaca V."/>
            <person name="Song R."/>
            <person name="Tanyolac B."/>
            <person name="Young S."/>
            <person name="Ho-Il K."/>
            <person name="Hahn J.H."/>
            <person name="Sangsakoo G."/>
            <person name="Vanavichit A."/>
            <person name="de Mattos Luiz.A.T."/>
            <person name="Zimmer P.D."/>
            <person name="Malone G."/>
            <person name="Dellagostin O."/>
            <person name="de Oliveira A.C."/>
            <person name="Bevan M."/>
            <person name="Bancroft I."/>
            <person name="Minx P."/>
            <person name="Cordum H."/>
            <person name="Wilson R."/>
            <person name="Cheng Z."/>
            <person name="Jin W."/>
            <person name="Jiang J."/>
            <person name="Leong S.A."/>
            <person name="Iwama H."/>
            <person name="Gojobori T."/>
            <person name="Itoh T."/>
            <person name="Niimura Y."/>
            <person name="Fujii Y."/>
            <person name="Habara T."/>
            <person name="Sakai H."/>
            <person name="Sato Y."/>
            <person name="Wilson G."/>
            <person name="Kumar K."/>
            <person name="McCouch S."/>
            <person name="Juretic N."/>
            <person name="Hoen D."/>
            <person name="Wright S."/>
            <person name="Bruskiewich R."/>
            <person name="Bureau T."/>
            <person name="Miyao A."/>
            <person name="Hirochika H."/>
            <person name="Nishikawa T."/>
            <person name="Kadowaki K."/>
            <person name="Sugiura M."/>
            <person name="Burr B."/>
            <person name="Sasaki T."/>
        </authorList>
    </citation>
    <scope>NUCLEOTIDE SEQUENCE [LARGE SCALE GENOMIC DNA]</scope>
    <source>
        <strain evidence="2">cv. Nipponbare</strain>
    </source>
</reference>
<sequence>MLKHSGVGARDKGIMTSVATGQGGGLAVVEQRWDAATCTMMEGLVCGSARWKP</sequence>
<dbReference type="AlphaFoldDB" id="Q6H7B4"/>
<name>Q6H7B4_ORYSJ</name>
<organism evidence="1 2">
    <name type="scientific">Oryza sativa subsp. japonica</name>
    <name type="common">Rice</name>
    <dbReference type="NCBI Taxonomy" id="39947"/>
    <lineage>
        <taxon>Eukaryota</taxon>
        <taxon>Viridiplantae</taxon>
        <taxon>Streptophyta</taxon>
        <taxon>Embryophyta</taxon>
        <taxon>Tracheophyta</taxon>
        <taxon>Spermatophyta</taxon>
        <taxon>Magnoliopsida</taxon>
        <taxon>Liliopsida</taxon>
        <taxon>Poales</taxon>
        <taxon>Poaceae</taxon>
        <taxon>BOP clade</taxon>
        <taxon>Oryzoideae</taxon>
        <taxon>Oryzeae</taxon>
        <taxon>Oryzinae</taxon>
        <taxon>Oryza</taxon>
        <taxon>Oryza sativa</taxon>
    </lineage>
</organism>
<accession>Q6H7B4</accession>
<gene>
    <name evidence="1" type="primary">P0415B12.22</name>
</gene>
<evidence type="ECO:0000313" key="2">
    <source>
        <dbReference type="Proteomes" id="UP000000763"/>
    </source>
</evidence>
<reference evidence="2" key="2">
    <citation type="journal article" date="2008" name="Nucleic Acids Res.">
        <title>The rice annotation project database (RAP-DB): 2008 update.</title>
        <authorList>
            <consortium name="The rice annotation project (RAP)"/>
        </authorList>
    </citation>
    <scope>GENOME REANNOTATION</scope>
    <source>
        <strain evidence="2">cv. Nipponbare</strain>
    </source>
</reference>
<protein>
    <submittedName>
        <fullName evidence="1">Uncharacterized protein</fullName>
    </submittedName>
</protein>
<dbReference type="EMBL" id="AP004772">
    <property type="protein sequence ID" value="BAD25385.1"/>
    <property type="molecule type" value="Genomic_DNA"/>
</dbReference>
<proteinExistence type="predicted"/>
<evidence type="ECO:0000313" key="1">
    <source>
        <dbReference type="EMBL" id="BAD25385.1"/>
    </source>
</evidence>
<dbReference type="Proteomes" id="UP000000763">
    <property type="component" value="Chromosome 2"/>
</dbReference>